<dbReference type="Gene3D" id="3.40.50.150">
    <property type="entry name" value="Vaccinia Virus protein VP39"/>
    <property type="match status" value="1"/>
</dbReference>
<organism evidence="15">
    <name type="scientific">Planktothricoides sp. SpSt-374</name>
    <dbReference type="NCBI Taxonomy" id="2282167"/>
    <lineage>
        <taxon>Bacteria</taxon>
        <taxon>Bacillati</taxon>
        <taxon>Cyanobacteriota</taxon>
        <taxon>Cyanophyceae</taxon>
        <taxon>Oscillatoriophycideae</taxon>
        <taxon>Oscillatoriales</taxon>
        <taxon>Oscillatoriaceae</taxon>
        <taxon>Planktothricoides</taxon>
    </lineage>
</organism>
<evidence type="ECO:0000256" key="1">
    <source>
        <dbReference type="ARBA" id="ARBA00002724"/>
    </source>
</evidence>
<dbReference type="PANTHER" id="PTHR22807">
    <property type="entry name" value="NOP2 YEAST -RELATED NOL1/NOP2/FMU SUN DOMAIN-CONTAINING"/>
    <property type="match status" value="1"/>
</dbReference>
<dbReference type="InterPro" id="IPR035926">
    <property type="entry name" value="NusB-like_sf"/>
</dbReference>
<dbReference type="PROSITE" id="PS51686">
    <property type="entry name" value="SAM_MT_RSMB_NOP"/>
    <property type="match status" value="1"/>
</dbReference>
<sequence>MNVTRQVAFLALREVRRRDVFADVALQAYLPEPLSGIETGIEKKLATELVYGCVRRTRTLDAIIDRLAKKPAHQQPPDLRTILHLGLYQLLYLSHIPAAAAVNTTVELTKHNHLSGLAPLVNAILRRTTRLGNVEQILDLEAIPGFAQRLGILHSYPDWMVEDWLSQLGAVETEQLCQWFNKSPTIDLRINPLKTSLLEVEAALVAAGVEVARIPHLPHGLRLTGGAGAVENLPGYAQGWWVVQDASAQLVGYLLDPQPDSVVIDACAAPGGKTTHIAELMGDTGKIWACDKTASRLKKVRENVMRLQLRSIDILCGDSRHQPDFNNVADRVLLDAPCSGLGTLHRRADARWRQTPERFQELSQLQGQLLTQASEWVKPGGLLVYSTCTLHPQENEVVIQDFLSRHPNWAIEPPPPGTPAAPFASPQGWVKIWPHRHNMDGFFMVRLRH</sequence>
<evidence type="ECO:0000256" key="4">
    <source>
        <dbReference type="ARBA" id="ARBA00022490"/>
    </source>
</evidence>
<evidence type="ECO:0000256" key="9">
    <source>
        <dbReference type="ARBA" id="ARBA00022884"/>
    </source>
</evidence>
<dbReference type="NCBIfam" id="NF011494">
    <property type="entry name" value="PRK14902.1"/>
    <property type="match status" value="1"/>
</dbReference>
<dbReference type="InterPro" id="IPR029063">
    <property type="entry name" value="SAM-dependent_MTases_sf"/>
</dbReference>
<feature type="binding site" evidence="13">
    <location>
        <position position="335"/>
    </location>
    <ligand>
        <name>S-adenosyl-L-methionine</name>
        <dbReference type="ChEBI" id="CHEBI:59789"/>
    </ligand>
</feature>
<comment type="function">
    <text evidence="1">Specifically methylates the cytosine at position 967 (m5C967) of 16S rRNA.</text>
</comment>
<dbReference type="InterPro" id="IPR054728">
    <property type="entry name" value="RsmB-like_ferredoxin"/>
</dbReference>
<name>A0A7C3ZFC0_9CYAN</name>
<dbReference type="InterPro" id="IPR006027">
    <property type="entry name" value="NusB_RsmB_TIM44"/>
</dbReference>
<keyword evidence="4" id="KW-0963">Cytoplasm</keyword>
<keyword evidence="9 13" id="KW-0694">RNA-binding</keyword>
<dbReference type="AlphaFoldDB" id="A0A7C3ZFC0"/>
<evidence type="ECO:0000256" key="11">
    <source>
        <dbReference type="ARBA" id="ARBA00031088"/>
    </source>
</evidence>
<dbReference type="GO" id="GO:0005737">
    <property type="term" value="C:cytoplasm"/>
    <property type="evidence" value="ECO:0007669"/>
    <property type="project" value="UniProtKB-SubCell"/>
</dbReference>
<dbReference type="PANTHER" id="PTHR22807:SF53">
    <property type="entry name" value="RIBOSOMAL RNA SMALL SUBUNIT METHYLTRANSFERASE B-RELATED"/>
    <property type="match status" value="1"/>
</dbReference>
<dbReference type="FunFam" id="3.40.50.150:FF:000257">
    <property type="entry name" value="16S rRNA methyltransferase"/>
    <property type="match status" value="1"/>
</dbReference>
<dbReference type="CDD" id="cd02440">
    <property type="entry name" value="AdoMet_MTases"/>
    <property type="match status" value="1"/>
</dbReference>
<comment type="catalytic activity">
    <reaction evidence="12">
        <text>cytidine(967) in 16S rRNA + S-adenosyl-L-methionine = 5-methylcytidine(967) in 16S rRNA + S-adenosyl-L-homocysteine + H(+)</text>
        <dbReference type="Rhea" id="RHEA:42748"/>
        <dbReference type="Rhea" id="RHEA-COMP:10219"/>
        <dbReference type="Rhea" id="RHEA-COMP:10220"/>
        <dbReference type="ChEBI" id="CHEBI:15378"/>
        <dbReference type="ChEBI" id="CHEBI:57856"/>
        <dbReference type="ChEBI" id="CHEBI:59789"/>
        <dbReference type="ChEBI" id="CHEBI:74483"/>
        <dbReference type="ChEBI" id="CHEBI:82748"/>
        <dbReference type="EC" id="2.1.1.176"/>
    </reaction>
</comment>
<dbReference type="EMBL" id="DSPX01000030">
    <property type="protein sequence ID" value="HGF99699.1"/>
    <property type="molecule type" value="Genomic_DNA"/>
</dbReference>
<dbReference type="InterPro" id="IPR049560">
    <property type="entry name" value="MeTrfase_RsmB-F_NOP2_cat"/>
</dbReference>
<dbReference type="SUPFAM" id="SSF53335">
    <property type="entry name" value="S-adenosyl-L-methionine-dependent methyltransferases"/>
    <property type="match status" value="1"/>
</dbReference>
<feature type="binding site" evidence="13">
    <location>
        <begin position="267"/>
        <end position="273"/>
    </location>
    <ligand>
        <name>S-adenosyl-L-methionine</name>
        <dbReference type="ChEBI" id="CHEBI:59789"/>
    </ligand>
</feature>
<dbReference type="SUPFAM" id="SSF48013">
    <property type="entry name" value="NusB-like"/>
    <property type="match status" value="1"/>
</dbReference>
<comment type="similarity">
    <text evidence="13">Belongs to the class I-like SAM-binding methyltransferase superfamily. RsmB/NOP family.</text>
</comment>
<dbReference type="GO" id="GO:0006355">
    <property type="term" value="P:regulation of DNA-templated transcription"/>
    <property type="evidence" value="ECO:0007669"/>
    <property type="project" value="InterPro"/>
</dbReference>
<dbReference type="InterPro" id="IPR004573">
    <property type="entry name" value="rRNA_ssu_MeTfrase_B"/>
</dbReference>
<keyword evidence="7 13" id="KW-0808">Transferase</keyword>
<dbReference type="GO" id="GO:0003723">
    <property type="term" value="F:RNA binding"/>
    <property type="evidence" value="ECO:0007669"/>
    <property type="project" value="UniProtKB-UniRule"/>
</dbReference>
<dbReference type="Pfam" id="PF01029">
    <property type="entry name" value="NusB"/>
    <property type="match status" value="1"/>
</dbReference>
<reference evidence="15" key="1">
    <citation type="journal article" date="2020" name="mSystems">
        <title>Genome- and Community-Level Interaction Insights into Carbon Utilization and Element Cycling Functions of Hydrothermarchaeota in Hydrothermal Sediment.</title>
        <authorList>
            <person name="Zhou Z."/>
            <person name="Liu Y."/>
            <person name="Xu W."/>
            <person name="Pan J."/>
            <person name="Luo Z.H."/>
            <person name="Li M."/>
        </authorList>
    </citation>
    <scope>NUCLEOTIDE SEQUENCE [LARGE SCALE GENOMIC DNA]</scope>
    <source>
        <strain evidence="15">SpSt-374</strain>
    </source>
</reference>
<evidence type="ECO:0000256" key="7">
    <source>
        <dbReference type="ARBA" id="ARBA00022679"/>
    </source>
</evidence>
<evidence type="ECO:0000256" key="12">
    <source>
        <dbReference type="ARBA" id="ARBA00047283"/>
    </source>
</evidence>
<evidence type="ECO:0000256" key="13">
    <source>
        <dbReference type="PROSITE-ProRule" id="PRU01023"/>
    </source>
</evidence>
<feature type="domain" description="SAM-dependent MTase RsmB/NOP-type" evidence="14">
    <location>
        <begin position="176"/>
        <end position="449"/>
    </location>
</feature>
<dbReference type="InterPro" id="IPR023267">
    <property type="entry name" value="RCMT"/>
</dbReference>
<dbReference type="Gene3D" id="1.10.940.10">
    <property type="entry name" value="NusB-like"/>
    <property type="match status" value="1"/>
</dbReference>
<comment type="caution">
    <text evidence="15">The sequence shown here is derived from an EMBL/GenBank/DDBJ whole genome shotgun (WGS) entry which is preliminary data.</text>
</comment>
<evidence type="ECO:0000256" key="8">
    <source>
        <dbReference type="ARBA" id="ARBA00022691"/>
    </source>
</evidence>
<evidence type="ECO:0000256" key="5">
    <source>
        <dbReference type="ARBA" id="ARBA00022552"/>
    </source>
</evidence>
<keyword evidence="6 13" id="KW-0489">Methyltransferase</keyword>
<feature type="binding site" evidence="13">
    <location>
        <position position="291"/>
    </location>
    <ligand>
        <name>S-adenosyl-L-methionine</name>
        <dbReference type="ChEBI" id="CHEBI:59789"/>
    </ligand>
</feature>
<dbReference type="NCBIfam" id="TIGR00563">
    <property type="entry name" value="rsmB"/>
    <property type="match status" value="1"/>
</dbReference>
<feature type="active site" description="Nucleophile" evidence="13">
    <location>
        <position position="388"/>
    </location>
</feature>
<evidence type="ECO:0000313" key="15">
    <source>
        <dbReference type="EMBL" id="HGF99699.1"/>
    </source>
</evidence>
<proteinExistence type="inferred from homology"/>
<evidence type="ECO:0000256" key="2">
    <source>
        <dbReference type="ARBA" id="ARBA00004496"/>
    </source>
</evidence>
<dbReference type="GO" id="GO:0008649">
    <property type="term" value="F:rRNA methyltransferase activity"/>
    <property type="evidence" value="ECO:0007669"/>
    <property type="project" value="InterPro"/>
</dbReference>
<evidence type="ECO:0000256" key="10">
    <source>
        <dbReference type="ARBA" id="ARBA00030399"/>
    </source>
</evidence>
<evidence type="ECO:0000259" key="14">
    <source>
        <dbReference type="PROSITE" id="PS51686"/>
    </source>
</evidence>
<dbReference type="EC" id="2.1.1.176" evidence="3"/>
<dbReference type="Pfam" id="PF01189">
    <property type="entry name" value="Methyltr_RsmB-F"/>
    <property type="match status" value="1"/>
</dbReference>
<dbReference type="InterPro" id="IPR001678">
    <property type="entry name" value="MeTrfase_RsmB-F_NOP2_dom"/>
</dbReference>
<dbReference type="Gene3D" id="3.30.70.1170">
    <property type="entry name" value="Sun protein, domain 3"/>
    <property type="match status" value="1"/>
</dbReference>
<feature type="binding site" evidence="13">
    <location>
        <position position="318"/>
    </location>
    <ligand>
        <name>S-adenosyl-L-methionine</name>
        <dbReference type="ChEBI" id="CHEBI:59789"/>
    </ligand>
</feature>
<dbReference type="Pfam" id="PF22458">
    <property type="entry name" value="RsmF-B_ferredox"/>
    <property type="match status" value="1"/>
</dbReference>
<keyword evidence="8 13" id="KW-0949">S-adenosyl-L-methionine</keyword>
<dbReference type="PRINTS" id="PR02008">
    <property type="entry name" value="RCMTFAMILY"/>
</dbReference>
<dbReference type="NCBIfam" id="NF011493">
    <property type="entry name" value="PRK14901.1"/>
    <property type="match status" value="1"/>
</dbReference>
<evidence type="ECO:0000256" key="3">
    <source>
        <dbReference type="ARBA" id="ARBA00012140"/>
    </source>
</evidence>
<evidence type="ECO:0000256" key="6">
    <source>
        <dbReference type="ARBA" id="ARBA00022603"/>
    </source>
</evidence>
<accession>A0A7C3ZFC0</accession>
<keyword evidence="5" id="KW-0698">rRNA processing</keyword>
<protein>
    <recommendedName>
        <fullName evidence="3">16S rRNA (cytosine(967)-C(5))-methyltransferase</fullName>
        <ecNumber evidence="3">2.1.1.176</ecNumber>
    </recommendedName>
    <alternativeName>
        <fullName evidence="10">16S rRNA m5C967 methyltransferase</fullName>
    </alternativeName>
    <alternativeName>
        <fullName evidence="11">rRNA (cytosine-C(5)-)-methyltransferase RsmB</fullName>
    </alternativeName>
</protein>
<comment type="subcellular location">
    <subcellularLocation>
        <location evidence="2">Cytoplasm</location>
    </subcellularLocation>
</comment>
<gene>
    <name evidence="15" type="ORF">ENR15_03275</name>
</gene>